<feature type="compositionally biased region" description="Basic residues" evidence="9">
    <location>
        <begin position="901"/>
        <end position="916"/>
    </location>
</feature>
<gene>
    <name evidence="12" type="ORF">AFUB_074550</name>
</gene>
<accession>B0Y7P7</accession>
<dbReference type="PROSITE" id="PS50011">
    <property type="entry name" value="PROTEIN_KINASE_DOM"/>
    <property type="match status" value="1"/>
</dbReference>
<feature type="compositionally biased region" description="Polar residues" evidence="9">
    <location>
        <begin position="41"/>
        <end position="52"/>
    </location>
</feature>
<dbReference type="GO" id="GO:0004674">
    <property type="term" value="F:protein serine/threonine kinase activity"/>
    <property type="evidence" value="ECO:0007669"/>
    <property type="project" value="UniProtKB-KW"/>
</dbReference>
<dbReference type="InterPro" id="IPR050236">
    <property type="entry name" value="Ser_Thr_kinase_AGC"/>
</dbReference>
<dbReference type="SMART" id="SM00220">
    <property type="entry name" value="S_TKc"/>
    <property type="match status" value="1"/>
</dbReference>
<dbReference type="PANTHER" id="PTHR24356">
    <property type="entry name" value="SERINE/THREONINE-PROTEIN KINASE"/>
    <property type="match status" value="1"/>
</dbReference>
<keyword evidence="6" id="KW-0067">ATP-binding</keyword>
<keyword evidence="4" id="KW-0547">Nucleotide-binding</keyword>
<protein>
    <recommendedName>
        <fullName evidence="1">non-specific serine/threonine protein kinase</fullName>
        <ecNumber evidence="1">2.7.11.1</ecNumber>
    </recommendedName>
</protein>
<name>B0Y7P7_ASPFC</name>
<feature type="region of interest" description="Disordered" evidence="9">
    <location>
        <begin position="27"/>
        <end position="52"/>
    </location>
</feature>
<feature type="compositionally biased region" description="Basic and acidic residues" evidence="9">
    <location>
        <begin position="891"/>
        <end position="900"/>
    </location>
</feature>
<dbReference type="GO" id="GO:0005524">
    <property type="term" value="F:ATP binding"/>
    <property type="evidence" value="ECO:0007669"/>
    <property type="project" value="UniProtKB-KW"/>
</dbReference>
<dbReference type="Pfam" id="PF00069">
    <property type="entry name" value="Pkinase"/>
    <property type="match status" value="2"/>
</dbReference>
<keyword evidence="3" id="KW-0808">Transferase</keyword>
<evidence type="ECO:0000256" key="1">
    <source>
        <dbReference type="ARBA" id="ARBA00012513"/>
    </source>
</evidence>
<feature type="compositionally biased region" description="Basic and acidic residues" evidence="9">
    <location>
        <begin position="869"/>
        <end position="878"/>
    </location>
</feature>
<feature type="domain" description="Protein kinase" evidence="10">
    <location>
        <begin position="398"/>
        <end position="776"/>
    </location>
</feature>
<feature type="compositionally biased region" description="Low complexity" evidence="9">
    <location>
        <begin position="243"/>
        <end position="268"/>
    </location>
</feature>
<organism evidence="12 13">
    <name type="scientific">Aspergillus fumigatus (strain CBS 144.89 / FGSC A1163 / CEA10)</name>
    <name type="common">Neosartorya fumigata</name>
    <dbReference type="NCBI Taxonomy" id="451804"/>
    <lineage>
        <taxon>Eukaryota</taxon>
        <taxon>Fungi</taxon>
        <taxon>Dikarya</taxon>
        <taxon>Ascomycota</taxon>
        <taxon>Pezizomycotina</taxon>
        <taxon>Eurotiomycetes</taxon>
        <taxon>Eurotiomycetidae</taxon>
        <taxon>Eurotiales</taxon>
        <taxon>Aspergillaceae</taxon>
        <taxon>Aspergillus</taxon>
        <taxon>Aspergillus subgen. Fumigati</taxon>
    </lineage>
</organism>
<comment type="catalytic activity">
    <reaction evidence="7">
        <text>L-threonyl-[protein] + ATP = O-phospho-L-threonyl-[protein] + ADP + H(+)</text>
        <dbReference type="Rhea" id="RHEA:46608"/>
        <dbReference type="Rhea" id="RHEA-COMP:11060"/>
        <dbReference type="Rhea" id="RHEA-COMP:11605"/>
        <dbReference type="ChEBI" id="CHEBI:15378"/>
        <dbReference type="ChEBI" id="CHEBI:30013"/>
        <dbReference type="ChEBI" id="CHEBI:30616"/>
        <dbReference type="ChEBI" id="CHEBI:61977"/>
        <dbReference type="ChEBI" id="CHEBI:456216"/>
        <dbReference type="EC" id="2.7.11.1"/>
    </reaction>
</comment>
<feature type="compositionally biased region" description="Acidic residues" evidence="9">
    <location>
        <begin position="845"/>
        <end position="854"/>
    </location>
</feature>
<proteinExistence type="predicted"/>
<evidence type="ECO:0000259" key="11">
    <source>
        <dbReference type="PROSITE" id="PS51285"/>
    </source>
</evidence>
<dbReference type="InterPro" id="IPR059233">
    <property type="entry name" value="MobB_NdrA/B/Cbk1"/>
</dbReference>
<dbReference type="CDD" id="cd21742">
    <property type="entry name" value="MobB_NDR_LATS-like"/>
    <property type="match status" value="1"/>
</dbReference>
<dbReference type="PhylomeDB" id="B0Y7P7"/>
<dbReference type="Proteomes" id="UP000001699">
    <property type="component" value="Unassembled WGS sequence"/>
</dbReference>
<dbReference type="InterPro" id="IPR000961">
    <property type="entry name" value="AGC-kinase_C"/>
</dbReference>
<sequence length="973" mass="110105">MAYQSSSEGADGCQAINDAVEVGVSPCLSSHDQRVSEEASPPSTAEQISRGSISARLKRNSSKLLSLLGLRNPSNAGKTQLREEDISIPQTNPAVSSQSSGSYATKDLYSCRSTQSRECPCVGPAEILAQSSSSTLLDSSKGRVHTCEKFAEGIDCQPRLLRTDVVESTHLSTFDTRRTSSTSALLTDIVAYKLSTAFGYSTVIRRSHLRSRPNISAVHFVSPQQPLNKQGDGADDARHSDDPSTSPSDSGSPMSTNSTPPTSEEPSSFAEGWKQPSPTAAQQHQRLSLPDQGPPGTLTPIQESPNVTPSIYTVETAANAKIFFETYFNTVFHTGDPRLERRIELERCMHKSPLAPEEKARARKNWLDQETEHLRQYRLLKSRPHRARRNETVALAGYEVVKVLGRGSFGVVRLVKEKRLKDGSGYRISEGSSSSFRNDRFTSLRSAISGAERDHRRPLTSETKGVFAMKVIRKSVMIRNCQEGHLRAERDFLVASAKSRWVVPLIASFQDHNYLYLIMDYMVGGDFLGLLMRRNILPEHFTRWYAAEMILCIEEAHKLRWIHRDVKPDNFLISASGHMKISDFGLAFDGHWAHDQAYYNHHRYSLLEKLGIQIDGDGEDREERKSQGASKNHNELKPDRNPPSVNVLDWRDNNQRRRFARSIVGTSQYMAPEIIRGEAYDGRCDWWSVGIIIYECLYGFTPFASMDRQETKWKIHLRESVHGLTVSKHHVQTLFFPAERPADLMVSTEAIDLINRLLQDKEYRLSSSKYKVNESLALPTNQRRSNRFDDSSIQNYQGFYVYADDAGDIKAHPFFHGINWRTHHLTEPPFTPKVDGWEDTRYFDDNEDSLDNDDVSLTSEDNQGQGEVDGGHAHEPGLERVQSQQKGCQPDQKDSPDLAKKNKHRKKDKHKRRRPRDKLLRDPRVGKTVLDIRKRGAFLGYTYRRPNAVALALVPERGRSMFRRGQLPELYGY</sequence>
<evidence type="ECO:0000313" key="13">
    <source>
        <dbReference type="Proteomes" id="UP000001699"/>
    </source>
</evidence>
<dbReference type="Gene3D" id="3.30.200.20">
    <property type="entry name" value="Phosphorylase Kinase, domain 1"/>
    <property type="match status" value="1"/>
</dbReference>
<dbReference type="OrthoDB" id="3638488at2759"/>
<dbReference type="PROSITE" id="PS51285">
    <property type="entry name" value="AGC_KINASE_CTER"/>
    <property type="match status" value="1"/>
</dbReference>
<feature type="compositionally biased region" description="Basic and acidic residues" evidence="9">
    <location>
        <begin position="621"/>
        <end position="640"/>
    </location>
</feature>
<feature type="region of interest" description="Disordered" evidence="9">
    <location>
        <begin position="617"/>
        <end position="645"/>
    </location>
</feature>
<dbReference type="GO" id="GO:0035556">
    <property type="term" value="P:intracellular signal transduction"/>
    <property type="evidence" value="ECO:0007669"/>
    <property type="project" value="TreeGrafter"/>
</dbReference>
<evidence type="ECO:0000256" key="7">
    <source>
        <dbReference type="ARBA" id="ARBA00047899"/>
    </source>
</evidence>
<evidence type="ECO:0000256" key="9">
    <source>
        <dbReference type="SAM" id="MobiDB-lite"/>
    </source>
</evidence>
<dbReference type="Gene3D" id="1.10.510.10">
    <property type="entry name" value="Transferase(Phosphotransferase) domain 1"/>
    <property type="match status" value="1"/>
</dbReference>
<feature type="region of interest" description="Disordered" evidence="9">
    <location>
        <begin position="73"/>
        <end position="101"/>
    </location>
</feature>
<keyword evidence="2" id="KW-0723">Serine/threonine-protein kinase</keyword>
<evidence type="ECO:0000313" key="12">
    <source>
        <dbReference type="EMBL" id="EDP49428.1"/>
    </source>
</evidence>
<feature type="compositionally biased region" description="Basic and acidic residues" evidence="9">
    <location>
        <begin position="835"/>
        <end position="844"/>
    </location>
</feature>
<dbReference type="AlphaFoldDB" id="B0Y7P7"/>
<feature type="domain" description="AGC-kinase C-terminal" evidence="11">
    <location>
        <begin position="816"/>
        <end position="953"/>
    </location>
</feature>
<feature type="compositionally biased region" description="Polar residues" evidence="9">
    <location>
        <begin position="276"/>
        <end position="286"/>
    </location>
</feature>
<evidence type="ECO:0000256" key="4">
    <source>
        <dbReference type="ARBA" id="ARBA00022741"/>
    </source>
</evidence>
<comment type="catalytic activity">
    <reaction evidence="8">
        <text>L-seryl-[protein] + ATP = O-phospho-L-seryl-[protein] + ADP + H(+)</text>
        <dbReference type="Rhea" id="RHEA:17989"/>
        <dbReference type="Rhea" id="RHEA-COMP:9863"/>
        <dbReference type="Rhea" id="RHEA-COMP:11604"/>
        <dbReference type="ChEBI" id="CHEBI:15378"/>
        <dbReference type="ChEBI" id="CHEBI:29999"/>
        <dbReference type="ChEBI" id="CHEBI:30616"/>
        <dbReference type="ChEBI" id="CHEBI:83421"/>
        <dbReference type="ChEBI" id="CHEBI:456216"/>
        <dbReference type="EC" id="2.7.11.1"/>
    </reaction>
</comment>
<dbReference type="PANTHER" id="PTHR24356:SF400">
    <property type="entry name" value="SERINE_THREONINE-PROTEIN KINASE CBK1"/>
    <property type="match status" value="1"/>
</dbReference>
<evidence type="ECO:0000256" key="6">
    <source>
        <dbReference type="ARBA" id="ARBA00022840"/>
    </source>
</evidence>
<evidence type="ECO:0000256" key="8">
    <source>
        <dbReference type="ARBA" id="ARBA00048679"/>
    </source>
</evidence>
<dbReference type="InterPro" id="IPR000719">
    <property type="entry name" value="Prot_kinase_dom"/>
</dbReference>
<feature type="compositionally biased region" description="Polar residues" evidence="9">
    <location>
        <begin position="88"/>
        <end position="101"/>
    </location>
</feature>
<dbReference type="EC" id="2.7.11.1" evidence="1"/>
<feature type="region of interest" description="Disordered" evidence="9">
    <location>
        <begin position="825"/>
        <end position="922"/>
    </location>
</feature>
<reference evidence="12 13" key="1">
    <citation type="journal article" date="2008" name="PLoS Genet.">
        <title>Genomic islands in the pathogenic filamentous fungus Aspergillus fumigatus.</title>
        <authorList>
            <person name="Fedorova N.D."/>
            <person name="Khaldi N."/>
            <person name="Joardar V.S."/>
            <person name="Maiti R."/>
            <person name="Amedeo P."/>
            <person name="Anderson M.J."/>
            <person name="Crabtree J."/>
            <person name="Silva J.C."/>
            <person name="Badger J.H."/>
            <person name="Albarraq A."/>
            <person name="Angiuoli S."/>
            <person name="Bussey H."/>
            <person name="Bowyer P."/>
            <person name="Cotty P.J."/>
            <person name="Dyer P.S."/>
            <person name="Egan A."/>
            <person name="Galens K."/>
            <person name="Fraser-Liggett C.M."/>
            <person name="Haas B.J."/>
            <person name="Inman J.M."/>
            <person name="Kent R."/>
            <person name="Lemieux S."/>
            <person name="Malavazi I."/>
            <person name="Orvis J."/>
            <person name="Roemer T."/>
            <person name="Ronning C.M."/>
            <person name="Sundaram J.P."/>
            <person name="Sutton G."/>
            <person name="Turner G."/>
            <person name="Venter J.C."/>
            <person name="White O.R."/>
            <person name="Whitty B.R."/>
            <person name="Youngman P."/>
            <person name="Wolfe K.H."/>
            <person name="Goldman G.H."/>
            <person name="Wortman J.R."/>
            <person name="Jiang B."/>
            <person name="Denning D.W."/>
            <person name="Nierman W.C."/>
        </authorList>
    </citation>
    <scope>NUCLEOTIDE SEQUENCE [LARGE SCALE GENOMIC DNA]</scope>
    <source>
        <strain evidence="13">CBS 144.89 / FGSC A1163 / CEA10</strain>
    </source>
</reference>
<dbReference type="FunFam" id="1.10.510.10:FF:001962">
    <property type="entry name" value="Serine/threonine-protein kinase cbk1"/>
    <property type="match status" value="1"/>
</dbReference>
<evidence type="ECO:0000256" key="2">
    <source>
        <dbReference type="ARBA" id="ARBA00022527"/>
    </source>
</evidence>
<dbReference type="InterPro" id="IPR011009">
    <property type="entry name" value="Kinase-like_dom_sf"/>
</dbReference>
<dbReference type="SUPFAM" id="SSF56112">
    <property type="entry name" value="Protein kinase-like (PK-like)"/>
    <property type="match status" value="1"/>
</dbReference>
<evidence type="ECO:0000259" key="10">
    <source>
        <dbReference type="PROSITE" id="PS50011"/>
    </source>
</evidence>
<dbReference type="VEuPathDB" id="FungiDB:AFUB_074550"/>
<evidence type="ECO:0000256" key="5">
    <source>
        <dbReference type="ARBA" id="ARBA00022777"/>
    </source>
</evidence>
<dbReference type="HOGENOM" id="CLU_000288_19_1_1"/>
<dbReference type="EMBL" id="DS499599">
    <property type="protein sequence ID" value="EDP49428.1"/>
    <property type="molecule type" value="Genomic_DNA"/>
</dbReference>
<keyword evidence="13" id="KW-1185">Reference proteome</keyword>
<keyword evidence="5 12" id="KW-0418">Kinase</keyword>
<evidence type="ECO:0000256" key="3">
    <source>
        <dbReference type="ARBA" id="ARBA00022679"/>
    </source>
</evidence>
<feature type="region of interest" description="Disordered" evidence="9">
    <location>
        <begin position="217"/>
        <end position="306"/>
    </location>
</feature>